<dbReference type="Proteomes" id="UP000001058">
    <property type="component" value="Unassembled WGS sequence"/>
</dbReference>
<keyword evidence="3" id="KW-1185">Reference proteome</keyword>
<protein>
    <submittedName>
        <fullName evidence="2">Uncharacterized protein</fullName>
    </submittedName>
</protein>
<feature type="compositionally biased region" description="Low complexity" evidence="1">
    <location>
        <begin position="327"/>
        <end position="340"/>
    </location>
</feature>
<dbReference type="InParanoid" id="D8U9C7"/>
<feature type="compositionally biased region" description="Acidic residues" evidence="1">
    <location>
        <begin position="287"/>
        <end position="301"/>
    </location>
</feature>
<dbReference type="GeneID" id="9616418"/>
<name>D8U9C7_VOLCA</name>
<feature type="compositionally biased region" description="Gly residues" evidence="1">
    <location>
        <begin position="315"/>
        <end position="326"/>
    </location>
</feature>
<feature type="compositionally biased region" description="Acidic residues" evidence="1">
    <location>
        <begin position="21"/>
        <end position="30"/>
    </location>
</feature>
<reference evidence="2 3" key="1">
    <citation type="journal article" date="2010" name="Science">
        <title>Genomic analysis of organismal complexity in the multicellular green alga Volvox carteri.</title>
        <authorList>
            <person name="Prochnik S.E."/>
            <person name="Umen J."/>
            <person name="Nedelcu A.M."/>
            <person name="Hallmann A."/>
            <person name="Miller S.M."/>
            <person name="Nishii I."/>
            <person name="Ferris P."/>
            <person name="Kuo A."/>
            <person name="Mitros T."/>
            <person name="Fritz-Laylin L.K."/>
            <person name="Hellsten U."/>
            <person name="Chapman J."/>
            <person name="Simakov O."/>
            <person name="Rensing S.A."/>
            <person name="Terry A."/>
            <person name="Pangilinan J."/>
            <person name="Kapitonov V."/>
            <person name="Jurka J."/>
            <person name="Salamov A."/>
            <person name="Shapiro H."/>
            <person name="Schmutz J."/>
            <person name="Grimwood J."/>
            <person name="Lindquist E."/>
            <person name="Lucas S."/>
            <person name="Grigoriev I.V."/>
            <person name="Schmitt R."/>
            <person name="Kirk D."/>
            <person name="Rokhsar D.S."/>
        </authorList>
    </citation>
    <scope>NUCLEOTIDE SEQUENCE [LARGE SCALE GENOMIC DNA]</scope>
    <source>
        <strain evidence="3">f. Nagariensis / Eve</strain>
    </source>
</reference>
<dbReference type="EMBL" id="GL378371">
    <property type="protein sequence ID" value="EFJ43616.1"/>
    <property type="molecule type" value="Genomic_DNA"/>
</dbReference>
<dbReference type="AlphaFoldDB" id="D8U9C7"/>
<evidence type="ECO:0000313" key="3">
    <source>
        <dbReference type="Proteomes" id="UP000001058"/>
    </source>
</evidence>
<sequence>MPGQQSGARAEEAAGGVVDFQAEEGGEGEEGAGAGGGAAQQQQQQELALMLDRFGDSDDDGDEGKKHTAEGGMKERHKDAAAEGGRKSGAGVGGRAVPDEGEPGGSDRRGHVTPRAGERMAGRGSGGGGARGVAAAAARVISEGSGRTEVQPQPPQLQPQSQHKKPQQQGEVAAVPPGALPQQQQQPLSASPVDDDDADQGVTRAKRPRKLFGSVVVGKGAVRGIAASKSAVRRVSGADVALVPRKPPSKSGGGDGGEDREATDPLARFGGGSDDDGDGEEVFRDVDDSEEVEGLLEADGEEITRAMKQGRGRKGSGGVRAEGRLGGSATTATATATGSSEDSGRRAAVGPDHRPAVVSFLNDGSGTVSDGNGGDGDSQAVVVRFWPPPLFAPRASVTSSIPG</sequence>
<feature type="compositionally biased region" description="Low complexity" evidence="1">
    <location>
        <begin position="167"/>
        <end position="192"/>
    </location>
</feature>
<evidence type="ECO:0000313" key="2">
    <source>
        <dbReference type="EMBL" id="EFJ43616.1"/>
    </source>
</evidence>
<gene>
    <name evidence="2" type="ORF">VOLCADRAFT_96155</name>
</gene>
<accession>D8U9C7</accession>
<feature type="compositionally biased region" description="Basic and acidic residues" evidence="1">
    <location>
        <begin position="105"/>
        <end position="121"/>
    </location>
</feature>
<feature type="compositionally biased region" description="Low complexity" evidence="1">
    <location>
        <begin position="1"/>
        <end position="16"/>
    </location>
</feature>
<dbReference type="KEGG" id="vcn:VOLCADRAFT_96155"/>
<feature type="region of interest" description="Disordered" evidence="1">
    <location>
        <begin position="1"/>
        <end position="213"/>
    </location>
</feature>
<feature type="region of interest" description="Disordered" evidence="1">
    <location>
        <begin position="227"/>
        <end position="380"/>
    </location>
</feature>
<evidence type="ECO:0000256" key="1">
    <source>
        <dbReference type="SAM" id="MobiDB-lite"/>
    </source>
</evidence>
<proteinExistence type="predicted"/>
<organism evidence="3">
    <name type="scientific">Volvox carteri f. nagariensis</name>
    <dbReference type="NCBI Taxonomy" id="3068"/>
    <lineage>
        <taxon>Eukaryota</taxon>
        <taxon>Viridiplantae</taxon>
        <taxon>Chlorophyta</taxon>
        <taxon>core chlorophytes</taxon>
        <taxon>Chlorophyceae</taxon>
        <taxon>CS clade</taxon>
        <taxon>Chlamydomonadales</taxon>
        <taxon>Volvocaceae</taxon>
        <taxon>Volvox</taxon>
    </lineage>
</organism>
<feature type="compositionally biased region" description="Basic and acidic residues" evidence="1">
    <location>
        <begin position="63"/>
        <end position="86"/>
    </location>
</feature>
<dbReference type="RefSeq" id="XP_002955316.1">
    <property type="nucleotide sequence ID" value="XM_002955270.1"/>
</dbReference>